<keyword evidence="1" id="KW-0813">Transport</keyword>
<proteinExistence type="predicted"/>
<evidence type="ECO:0000256" key="2">
    <source>
        <dbReference type="SAM" id="Phobius"/>
    </source>
</evidence>
<keyword evidence="2" id="KW-0812">Transmembrane</keyword>
<name>A0A3E3EC09_9FIRM</name>
<feature type="transmembrane region" description="Helical" evidence="2">
    <location>
        <begin position="230"/>
        <end position="246"/>
    </location>
</feature>
<keyword evidence="2" id="KW-1133">Transmembrane helix</keyword>
<evidence type="ECO:0000313" key="4">
    <source>
        <dbReference type="Proteomes" id="UP000261032"/>
    </source>
</evidence>
<dbReference type="PANTHER" id="PTHR36838">
    <property type="entry name" value="AUXIN EFFLUX CARRIER FAMILY PROTEIN"/>
    <property type="match status" value="1"/>
</dbReference>
<feature type="transmembrane region" description="Helical" evidence="2">
    <location>
        <begin position="192"/>
        <end position="210"/>
    </location>
</feature>
<evidence type="ECO:0000256" key="1">
    <source>
        <dbReference type="ARBA" id="ARBA00022448"/>
    </source>
</evidence>
<comment type="caution">
    <text evidence="3">The sequence shown here is derived from an EMBL/GenBank/DDBJ whole genome shotgun (WGS) entry which is preliminary data.</text>
</comment>
<keyword evidence="2" id="KW-0472">Membrane</keyword>
<feature type="transmembrane region" description="Helical" evidence="2">
    <location>
        <begin position="283"/>
        <end position="308"/>
    </location>
</feature>
<protein>
    <submittedName>
        <fullName evidence="3">Transporter</fullName>
    </submittedName>
</protein>
<feature type="transmembrane region" description="Helical" evidence="2">
    <location>
        <begin position="121"/>
        <end position="140"/>
    </location>
</feature>
<sequence length="309" mass="33663">MAALTTLFPVFFMLALGFIARVKGWITLEQKNGANAIIFKILFPILVLNLMCTATIETDHIKIIGYVFGVYLLALVAGKLLAPLAGKKYAHFSPYLLTVVEGGNVALPLYLSIVGKSSNTVIFDIAGTVIAFIVFPVLIAKEAATGSSMKEMIKSIFTNSFVIAVIVGLVLNFTGIYDLLIASQFGEMITGTLSQATTPIVSMILFILGYDLNVDKKTLVPILKLMGIKIVYYAMVIAGFFILFPAQMADKTFMMAPIIYFMCPTGFGLMPVIAPLYKDEDDASFTSAFVSIFMIITLIVYTLVVIFIA</sequence>
<dbReference type="AlphaFoldDB" id="A0A3E3EC09"/>
<feature type="transmembrane region" description="Helical" evidence="2">
    <location>
        <begin position="160"/>
        <end position="180"/>
    </location>
</feature>
<dbReference type="PANTHER" id="PTHR36838:SF3">
    <property type="entry name" value="TRANSPORTER AUXIN EFFLUX CARRIER EC FAMILY"/>
    <property type="match status" value="1"/>
</dbReference>
<accession>A0A3E3EC09</accession>
<reference evidence="3 4" key="1">
    <citation type="submission" date="2018-08" db="EMBL/GenBank/DDBJ databases">
        <title>A genome reference for cultivated species of the human gut microbiota.</title>
        <authorList>
            <person name="Zou Y."/>
            <person name="Xue W."/>
            <person name="Luo G."/>
        </authorList>
    </citation>
    <scope>NUCLEOTIDE SEQUENCE [LARGE SCALE GENOMIC DNA]</scope>
    <source>
        <strain evidence="3 4">OM06-4</strain>
    </source>
</reference>
<dbReference type="GeneID" id="64194791"/>
<gene>
    <name evidence="3" type="ORF">DXB93_10810</name>
</gene>
<dbReference type="EMBL" id="QUSL01000016">
    <property type="protein sequence ID" value="RGD84443.1"/>
    <property type="molecule type" value="Genomic_DNA"/>
</dbReference>
<feature type="transmembrane region" description="Helical" evidence="2">
    <location>
        <begin position="63"/>
        <end position="82"/>
    </location>
</feature>
<evidence type="ECO:0000313" key="3">
    <source>
        <dbReference type="EMBL" id="RGD84443.1"/>
    </source>
</evidence>
<dbReference type="RefSeq" id="WP_003535845.1">
    <property type="nucleotide sequence ID" value="NZ_AP031443.1"/>
</dbReference>
<feature type="transmembrane region" description="Helical" evidence="2">
    <location>
        <begin position="34"/>
        <end position="56"/>
    </location>
</feature>
<organism evidence="3 4">
    <name type="scientific">Thomasclavelia ramosa</name>
    <dbReference type="NCBI Taxonomy" id="1547"/>
    <lineage>
        <taxon>Bacteria</taxon>
        <taxon>Bacillati</taxon>
        <taxon>Bacillota</taxon>
        <taxon>Erysipelotrichia</taxon>
        <taxon>Erysipelotrichales</taxon>
        <taxon>Coprobacillaceae</taxon>
        <taxon>Thomasclavelia</taxon>
    </lineage>
</organism>
<feature type="transmembrane region" description="Helical" evidence="2">
    <location>
        <begin position="258"/>
        <end position="277"/>
    </location>
</feature>
<dbReference type="Proteomes" id="UP000261032">
    <property type="component" value="Unassembled WGS sequence"/>
</dbReference>